<keyword evidence="5" id="KW-0496">Mitochondrion</keyword>
<sequence length="366" mass="41898">MLSPTPFPVSRFKIRESAIDLKQSESSFENVGSYEAEDFVPKRHYKPKWVAPTLRELKKRKDAEIEKNHGEKIFHRSTFLEWNYDAEIFAFSNRLGEKFDDQLLRSALTHKSYIQREMSRLKDMGIDPDSIQLKENDELATKGEELIERFVKGYLRAVFTRAPEEMIRALHGYLTSTQVVVEVAKHIGVGDLMLCADFPCEPATYKKTFKALVAALEQSSGEEKARIFVQDLLVTMLYGQDVNEIWNPIDPVGILARILKRESRGEPEFRLIRQAGPNTILASYHVAVYSDKNFVAEGTGESIETAQEMAARDALKRFFSTEDSMRALPFGRQLKKIQEKITQLEFNPNIALNEWTSYNVSSLAQS</sequence>
<dbReference type="GO" id="GO:0070877">
    <property type="term" value="C:microprocessor complex"/>
    <property type="evidence" value="ECO:0007669"/>
    <property type="project" value="TreeGrafter"/>
</dbReference>
<keyword evidence="3" id="KW-0809">Transit peptide</keyword>
<dbReference type="GO" id="GO:0004525">
    <property type="term" value="F:ribonuclease III activity"/>
    <property type="evidence" value="ECO:0007669"/>
    <property type="project" value="InterPro"/>
</dbReference>
<dbReference type="GO" id="GO:0070125">
    <property type="term" value="P:mitochondrial translational elongation"/>
    <property type="evidence" value="ECO:0007669"/>
    <property type="project" value="TreeGrafter"/>
</dbReference>
<dbReference type="GO" id="GO:0005762">
    <property type="term" value="C:mitochondrial large ribosomal subunit"/>
    <property type="evidence" value="ECO:0007669"/>
    <property type="project" value="TreeGrafter"/>
</dbReference>
<dbReference type="SMART" id="SM00535">
    <property type="entry name" value="RIBOc"/>
    <property type="match status" value="1"/>
</dbReference>
<evidence type="ECO:0000256" key="8">
    <source>
        <dbReference type="ARBA" id="ARBA00035187"/>
    </source>
</evidence>
<comment type="similarity">
    <text evidence="7">Belongs to the ribonuclease III family. Mitochondrion-specific ribosomal protein mL44 subfamily.</text>
</comment>
<dbReference type="PROSITE" id="PS50137">
    <property type="entry name" value="DS_RBD"/>
    <property type="match status" value="1"/>
</dbReference>
<keyword evidence="6" id="KW-0687">Ribonucleoprotein</keyword>
<dbReference type="EMBL" id="LR000452">
    <property type="protein sequence ID" value="SVE70071.1"/>
    <property type="molecule type" value="mRNA"/>
</dbReference>
<evidence type="ECO:0000256" key="6">
    <source>
        <dbReference type="ARBA" id="ARBA00023274"/>
    </source>
</evidence>
<dbReference type="Gene3D" id="3.30.160.20">
    <property type="match status" value="1"/>
</dbReference>
<proteinExistence type="evidence at transcript level"/>
<dbReference type="SUPFAM" id="SSF54768">
    <property type="entry name" value="dsRNA-binding domain-like"/>
    <property type="match status" value="1"/>
</dbReference>
<reference evidence="11" key="1">
    <citation type="submission" date="2018-08" db="EMBL/GenBank/DDBJ databases">
        <authorList>
            <person name="Cornetti L."/>
        </authorList>
    </citation>
    <scope>NUCLEOTIDE SEQUENCE</scope>
    <source>
        <strain evidence="11">FI-BAL1-1</strain>
    </source>
</reference>
<dbReference type="InterPro" id="IPR014720">
    <property type="entry name" value="dsRBD_dom"/>
</dbReference>
<dbReference type="GO" id="GO:0003725">
    <property type="term" value="F:double-stranded RNA binding"/>
    <property type="evidence" value="ECO:0007669"/>
    <property type="project" value="InterPro"/>
</dbReference>
<evidence type="ECO:0000313" key="11">
    <source>
        <dbReference type="EMBL" id="SVE70071.1"/>
    </source>
</evidence>
<dbReference type="SUPFAM" id="SSF69065">
    <property type="entry name" value="RNase III domain-like"/>
    <property type="match status" value="1"/>
</dbReference>
<gene>
    <name evidence="11" type="primary">EOG090X0DYO</name>
</gene>
<evidence type="ECO:0000259" key="10">
    <source>
        <dbReference type="PROSITE" id="PS50137"/>
    </source>
</evidence>
<evidence type="ECO:0000256" key="9">
    <source>
        <dbReference type="PROSITE-ProRule" id="PRU00266"/>
    </source>
</evidence>
<dbReference type="PANTHER" id="PTHR11207:SF5">
    <property type="entry name" value="LARGE RIBOSOMAL SUBUNIT PROTEIN ML44"/>
    <property type="match status" value="1"/>
</dbReference>
<protein>
    <recommendedName>
        <fullName evidence="8">Large ribosomal subunit protein mL44</fullName>
    </recommendedName>
</protein>
<name>A0A4Y7LN50_9CRUS</name>
<accession>A0A4Y7LN50</accession>
<evidence type="ECO:0000256" key="7">
    <source>
        <dbReference type="ARBA" id="ARBA00024034"/>
    </source>
</evidence>
<dbReference type="PANTHER" id="PTHR11207">
    <property type="entry name" value="RIBONUCLEASE III"/>
    <property type="match status" value="1"/>
</dbReference>
<dbReference type="InterPro" id="IPR044444">
    <property type="entry name" value="Ribosomal_mL44_DSRM_metazoa"/>
</dbReference>
<evidence type="ECO:0000256" key="4">
    <source>
        <dbReference type="ARBA" id="ARBA00022980"/>
    </source>
</evidence>
<dbReference type="Gene3D" id="1.10.1520.10">
    <property type="entry name" value="Ribonuclease III domain"/>
    <property type="match status" value="1"/>
</dbReference>
<dbReference type="InterPro" id="IPR055189">
    <property type="entry name" value="RM44_endonuclase"/>
</dbReference>
<evidence type="ECO:0000256" key="3">
    <source>
        <dbReference type="ARBA" id="ARBA00022946"/>
    </source>
</evidence>
<evidence type="ECO:0000256" key="2">
    <source>
        <dbReference type="ARBA" id="ARBA00022884"/>
    </source>
</evidence>
<comment type="subcellular location">
    <subcellularLocation>
        <location evidence="1">Mitochondrion</location>
    </subcellularLocation>
</comment>
<evidence type="ECO:0000256" key="1">
    <source>
        <dbReference type="ARBA" id="ARBA00004173"/>
    </source>
</evidence>
<dbReference type="SMART" id="SM00358">
    <property type="entry name" value="DSRM"/>
    <property type="match status" value="1"/>
</dbReference>
<dbReference type="CDD" id="cd19874">
    <property type="entry name" value="DSRM_MRPL44"/>
    <property type="match status" value="1"/>
</dbReference>
<feature type="domain" description="DRBM" evidence="10">
    <location>
        <begin position="250"/>
        <end position="320"/>
    </location>
</feature>
<dbReference type="InterPro" id="IPR000999">
    <property type="entry name" value="RNase_III_dom"/>
</dbReference>
<dbReference type="FunFam" id="1.10.1520.10:FF:000039">
    <property type="entry name" value="39S ribosomal protein L44, mitochondrial"/>
    <property type="match status" value="1"/>
</dbReference>
<dbReference type="Pfam" id="PF22935">
    <property type="entry name" value="RM44_endonuclase"/>
    <property type="match status" value="1"/>
</dbReference>
<keyword evidence="4" id="KW-0689">Ribosomal protein</keyword>
<dbReference type="AlphaFoldDB" id="A0A4Y7LN50"/>
<evidence type="ECO:0000256" key="5">
    <source>
        <dbReference type="ARBA" id="ARBA00023128"/>
    </source>
</evidence>
<dbReference type="Pfam" id="PF22892">
    <property type="entry name" value="DSRM_MRPL44"/>
    <property type="match status" value="1"/>
</dbReference>
<dbReference type="InterPro" id="IPR036389">
    <property type="entry name" value="RNase_III_sf"/>
</dbReference>
<dbReference type="FunFam" id="3.30.160.20:FF:000037">
    <property type="entry name" value="39S ribosomal protein L44, mitochondrial"/>
    <property type="match status" value="1"/>
</dbReference>
<keyword evidence="2 9" id="KW-0694">RNA-binding</keyword>
<organism evidence="11">
    <name type="scientific">Eubosmina coregoni</name>
    <dbReference type="NCBI Taxonomy" id="186181"/>
    <lineage>
        <taxon>Eukaryota</taxon>
        <taxon>Metazoa</taxon>
        <taxon>Ecdysozoa</taxon>
        <taxon>Arthropoda</taxon>
        <taxon>Crustacea</taxon>
        <taxon>Branchiopoda</taxon>
        <taxon>Diplostraca</taxon>
        <taxon>Cladocera</taxon>
        <taxon>Anomopoda</taxon>
        <taxon>Bosminidae</taxon>
        <taxon>Eubosmina</taxon>
    </lineage>
</organism>
<dbReference type="GO" id="GO:0006396">
    <property type="term" value="P:RNA processing"/>
    <property type="evidence" value="ECO:0007669"/>
    <property type="project" value="InterPro"/>
</dbReference>